<dbReference type="EMBL" id="JAOYFB010000005">
    <property type="protein sequence ID" value="KAK4016843.1"/>
    <property type="molecule type" value="Genomic_DNA"/>
</dbReference>
<dbReference type="Proteomes" id="UP001234178">
    <property type="component" value="Unassembled WGS sequence"/>
</dbReference>
<gene>
    <name evidence="2" type="ORF">OUZ56_031810</name>
</gene>
<organism evidence="2 3">
    <name type="scientific">Daphnia magna</name>
    <dbReference type="NCBI Taxonomy" id="35525"/>
    <lineage>
        <taxon>Eukaryota</taxon>
        <taxon>Metazoa</taxon>
        <taxon>Ecdysozoa</taxon>
        <taxon>Arthropoda</taxon>
        <taxon>Crustacea</taxon>
        <taxon>Branchiopoda</taxon>
        <taxon>Diplostraca</taxon>
        <taxon>Cladocera</taxon>
        <taxon>Anomopoda</taxon>
        <taxon>Daphniidae</taxon>
        <taxon>Daphnia</taxon>
    </lineage>
</organism>
<keyword evidence="3" id="KW-1185">Reference proteome</keyword>
<accession>A0ABQ9ZVA5</accession>
<sequence length="103" mass="11869">MIVLERTSPANRFGKTNWRSRSSHGPKEKKNMRRTRELLKKKKKKKNVYRKNTLQRAGPLAAVWPVFVRYGRENSDNTSNGNAILYAPIFLSSPNPTTSQRVP</sequence>
<evidence type="ECO:0000313" key="2">
    <source>
        <dbReference type="EMBL" id="KAK4016843.1"/>
    </source>
</evidence>
<feature type="compositionally biased region" description="Basic and acidic residues" evidence="1">
    <location>
        <begin position="25"/>
        <end position="36"/>
    </location>
</feature>
<reference evidence="2 3" key="1">
    <citation type="journal article" date="2023" name="Nucleic Acids Res.">
        <title>The hologenome of Daphnia magna reveals possible DNA methylation and microbiome-mediated evolution of the host genome.</title>
        <authorList>
            <person name="Chaturvedi A."/>
            <person name="Li X."/>
            <person name="Dhandapani V."/>
            <person name="Marshall H."/>
            <person name="Kissane S."/>
            <person name="Cuenca-Cambronero M."/>
            <person name="Asole G."/>
            <person name="Calvet F."/>
            <person name="Ruiz-Romero M."/>
            <person name="Marangio P."/>
            <person name="Guigo R."/>
            <person name="Rago D."/>
            <person name="Mirbahai L."/>
            <person name="Eastwood N."/>
            <person name="Colbourne J.K."/>
            <person name="Zhou J."/>
            <person name="Mallon E."/>
            <person name="Orsini L."/>
        </authorList>
    </citation>
    <scope>NUCLEOTIDE SEQUENCE [LARGE SCALE GENOMIC DNA]</scope>
    <source>
        <strain evidence="2">LRV0_1</strain>
    </source>
</reference>
<protein>
    <submittedName>
        <fullName evidence="2">Uncharacterized protein</fullName>
    </submittedName>
</protein>
<feature type="region of interest" description="Disordered" evidence="1">
    <location>
        <begin position="1"/>
        <end position="36"/>
    </location>
</feature>
<evidence type="ECO:0000313" key="3">
    <source>
        <dbReference type="Proteomes" id="UP001234178"/>
    </source>
</evidence>
<name>A0ABQ9ZVA5_9CRUS</name>
<evidence type="ECO:0000256" key="1">
    <source>
        <dbReference type="SAM" id="MobiDB-lite"/>
    </source>
</evidence>
<proteinExistence type="predicted"/>
<comment type="caution">
    <text evidence="2">The sequence shown here is derived from an EMBL/GenBank/DDBJ whole genome shotgun (WGS) entry which is preliminary data.</text>
</comment>